<accession>A0A090D0T0</accession>
<reference evidence="10" key="2">
    <citation type="submission" date="2014-09" db="EMBL/GenBank/DDBJ databases">
        <title>Criblamydia sequanensis harbors a mega-plasmid encoding arsenite resistance.</title>
        <authorList>
            <person name="Bertelli C."/>
            <person name="Goesmann A."/>
            <person name="Greub G."/>
        </authorList>
    </citation>
    <scope>NUCLEOTIDE SEQUENCE [LARGE SCALE GENOMIC DNA]</scope>
    <source>
        <strain evidence="10">CRIB-18</strain>
    </source>
</reference>
<evidence type="ECO:0000313" key="11">
    <source>
        <dbReference type="Proteomes" id="UP000031552"/>
    </source>
</evidence>
<sequence length="512" mass="58895">MVSDPISNLPSKKQWQKVGFRPHHGIVLPLFSLHSKKSSGIGEFLDLIPLIDWLKGTKFDVIQLLPLNDTGGLPSPYSALTANGLNPIHLSLHDLPLKNLHPPYPIFPPGWQKEIIDYEKVAKLKTQFLKEYFDKCFPSLSNSPEYLKFTQNHSSWLESYALYRAAREHLGVFEREKWLLIKKNKNNLQKEMDFFSFLQFLSFKQLKQVKEYAEENQIFLKGDIPILLSSDSADVLENEDLFIKGKVAGAPPDQFSEEGQYWGFPVYDWEHKFEKVLDFWKKRLKIASEFYHIYRLDHLVGLFRIWAINKGDPATKGVFLPSDESLWIPTGTKILSEFLKASPLFPIAEDLGVVPDSVRAALLNLGIPGTKVLRWEREGLHGKFHPLNSFSKISMTTVSTHDTETLKGWAIAHPHDFKRYCHDEHLDLSESSENLLFQILEASHKSSSLFHINLLQEYLSFVPHLSKKDPSKERINNPADFSYPNWCYRFKPSVEEISSDKDLLAIMNAVSK</sequence>
<dbReference type="OrthoDB" id="9811841at2"/>
<proteinExistence type="inferred from homology"/>
<evidence type="ECO:0000256" key="7">
    <source>
        <dbReference type="ARBA" id="ARBA00023277"/>
    </source>
</evidence>
<keyword evidence="5 10" id="KW-0328">Glycosyltransferase</keyword>
<protein>
    <recommendedName>
        <fullName evidence="4">4-alpha-glucanotransferase</fullName>
        <ecNumber evidence="3">2.4.1.25</ecNumber>
    </recommendedName>
    <alternativeName>
        <fullName evidence="8">Amylomaltase</fullName>
    </alternativeName>
    <alternativeName>
        <fullName evidence="9">Disproportionating enzyme</fullName>
    </alternativeName>
</protein>
<dbReference type="RefSeq" id="WP_041018505.1">
    <property type="nucleotide sequence ID" value="NZ_CCEJ010000011.1"/>
</dbReference>
<evidence type="ECO:0000256" key="9">
    <source>
        <dbReference type="ARBA" id="ARBA00031501"/>
    </source>
</evidence>
<dbReference type="PANTHER" id="PTHR32438:SF5">
    <property type="entry name" value="4-ALPHA-GLUCANOTRANSFERASE DPE1, CHLOROPLASTIC_AMYLOPLASTIC"/>
    <property type="match status" value="1"/>
</dbReference>
<evidence type="ECO:0000313" key="10">
    <source>
        <dbReference type="EMBL" id="CDR34946.1"/>
    </source>
</evidence>
<dbReference type="eggNOG" id="COG1640">
    <property type="taxonomic scope" value="Bacteria"/>
</dbReference>
<comment type="caution">
    <text evidence="10">The sequence shown here is derived from an EMBL/GenBank/DDBJ whole genome shotgun (WGS) entry which is preliminary data.</text>
</comment>
<keyword evidence="7" id="KW-0119">Carbohydrate metabolism</keyword>
<keyword evidence="11" id="KW-1185">Reference proteome</keyword>
<evidence type="ECO:0000256" key="6">
    <source>
        <dbReference type="ARBA" id="ARBA00022679"/>
    </source>
</evidence>
<dbReference type="GO" id="GO:0004134">
    <property type="term" value="F:4-alpha-glucanotransferase activity"/>
    <property type="evidence" value="ECO:0007669"/>
    <property type="project" value="UniProtKB-EC"/>
</dbReference>
<evidence type="ECO:0000256" key="3">
    <source>
        <dbReference type="ARBA" id="ARBA00012560"/>
    </source>
</evidence>
<evidence type="ECO:0000256" key="1">
    <source>
        <dbReference type="ARBA" id="ARBA00000439"/>
    </source>
</evidence>
<dbReference type="STRING" id="1437425.CSEC_2140"/>
<dbReference type="Gene3D" id="3.20.20.80">
    <property type="entry name" value="Glycosidases"/>
    <property type="match status" value="1"/>
</dbReference>
<evidence type="ECO:0000256" key="4">
    <source>
        <dbReference type="ARBA" id="ARBA00020295"/>
    </source>
</evidence>
<reference evidence="10" key="1">
    <citation type="submission" date="2013-12" db="EMBL/GenBank/DDBJ databases">
        <authorList>
            <person name="Linke B."/>
        </authorList>
    </citation>
    <scope>NUCLEOTIDE SEQUENCE [LARGE SCALE GENOMIC DNA]</scope>
    <source>
        <strain evidence="10">CRIB-18</strain>
    </source>
</reference>
<dbReference type="GO" id="GO:0005975">
    <property type="term" value="P:carbohydrate metabolic process"/>
    <property type="evidence" value="ECO:0007669"/>
    <property type="project" value="InterPro"/>
</dbReference>
<evidence type="ECO:0000256" key="8">
    <source>
        <dbReference type="ARBA" id="ARBA00031423"/>
    </source>
</evidence>
<dbReference type="InterPro" id="IPR003385">
    <property type="entry name" value="Glyco_hydro_77"/>
</dbReference>
<evidence type="ECO:0000256" key="5">
    <source>
        <dbReference type="ARBA" id="ARBA00022676"/>
    </source>
</evidence>
<dbReference type="PANTHER" id="PTHR32438">
    <property type="entry name" value="4-ALPHA-GLUCANOTRANSFERASE DPE1, CHLOROPLASTIC/AMYLOPLASTIC"/>
    <property type="match status" value="1"/>
</dbReference>
<dbReference type="InterPro" id="IPR017853">
    <property type="entry name" value="GH"/>
</dbReference>
<name>A0A090D0T0_9BACT</name>
<dbReference type="Proteomes" id="UP000031552">
    <property type="component" value="Unassembled WGS sequence"/>
</dbReference>
<dbReference type="AlphaFoldDB" id="A0A090D0T0"/>
<evidence type="ECO:0000256" key="2">
    <source>
        <dbReference type="ARBA" id="ARBA00005684"/>
    </source>
</evidence>
<organism evidence="10 11">
    <name type="scientific">Candidatus Criblamydia sequanensis CRIB-18</name>
    <dbReference type="NCBI Taxonomy" id="1437425"/>
    <lineage>
        <taxon>Bacteria</taxon>
        <taxon>Pseudomonadati</taxon>
        <taxon>Chlamydiota</taxon>
        <taxon>Chlamydiia</taxon>
        <taxon>Parachlamydiales</taxon>
        <taxon>Candidatus Criblamydiaceae</taxon>
        <taxon>Candidatus Criblamydia</taxon>
    </lineage>
</organism>
<dbReference type="SUPFAM" id="SSF51445">
    <property type="entry name" value="(Trans)glycosidases"/>
    <property type="match status" value="1"/>
</dbReference>
<gene>
    <name evidence="10" type="primary">malQ</name>
    <name evidence="10" type="ORF">CSEC_2140</name>
</gene>
<dbReference type="EC" id="2.4.1.25" evidence="3"/>
<keyword evidence="6 10" id="KW-0808">Transferase</keyword>
<comment type="catalytic activity">
    <reaction evidence="1">
        <text>Transfers a segment of a (1-&gt;4)-alpha-D-glucan to a new position in an acceptor, which may be glucose or a (1-&gt;4)-alpha-D-glucan.</text>
        <dbReference type="EC" id="2.4.1.25"/>
    </reaction>
</comment>
<comment type="similarity">
    <text evidence="2">Belongs to the disproportionating enzyme family.</text>
</comment>
<dbReference type="EMBL" id="CCEJ010000011">
    <property type="protein sequence ID" value="CDR34946.1"/>
    <property type="molecule type" value="Genomic_DNA"/>
</dbReference>
<dbReference type="Pfam" id="PF02446">
    <property type="entry name" value="Glyco_hydro_77"/>
    <property type="match status" value="1"/>
</dbReference>